<dbReference type="InterPro" id="IPR008906">
    <property type="entry name" value="HATC_C_dom"/>
</dbReference>
<evidence type="ECO:0000256" key="6">
    <source>
        <dbReference type="ARBA" id="ARBA00023242"/>
    </source>
</evidence>
<evidence type="ECO:0000256" key="3">
    <source>
        <dbReference type="ARBA" id="ARBA00022771"/>
    </source>
</evidence>
<dbReference type="Pfam" id="PF05699">
    <property type="entry name" value="Dimer_Tnp_hAT"/>
    <property type="match status" value="1"/>
</dbReference>
<evidence type="ECO:0000313" key="11">
    <source>
        <dbReference type="Proteomes" id="UP001229421"/>
    </source>
</evidence>
<dbReference type="GO" id="GO:0005634">
    <property type="term" value="C:nucleus"/>
    <property type="evidence" value="ECO:0007669"/>
    <property type="project" value="UniProtKB-SubCell"/>
</dbReference>
<feature type="domain" description="BED-type" evidence="8">
    <location>
        <begin position="61"/>
        <end position="93"/>
    </location>
</feature>
<feature type="region of interest" description="Disordered" evidence="7">
    <location>
        <begin position="99"/>
        <end position="118"/>
    </location>
</feature>
<reference evidence="10" key="1">
    <citation type="journal article" date="2023" name="bioRxiv">
        <title>Improved chromosome-level genome assembly for marigold (Tagetes erecta).</title>
        <authorList>
            <person name="Jiang F."/>
            <person name="Yuan L."/>
            <person name="Wang S."/>
            <person name="Wang H."/>
            <person name="Xu D."/>
            <person name="Wang A."/>
            <person name="Fan W."/>
        </authorList>
    </citation>
    <scope>NUCLEOTIDE SEQUENCE</scope>
    <source>
        <strain evidence="10">WSJ</strain>
        <tissue evidence="10">Leaf</tissue>
    </source>
</reference>
<dbReference type="GO" id="GO:0003677">
    <property type="term" value="F:DNA binding"/>
    <property type="evidence" value="ECO:0007669"/>
    <property type="project" value="UniProtKB-KW"/>
</dbReference>
<dbReference type="GO" id="GO:0046983">
    <property type="term" value="F:protein dimerization activity"/>
    <property type="evidence" value="ECO:0007669"/>
    <property type="project" value="InterPro"/>
</dbReference>
<comment type="subcellular location">
    <subcellularLocation>
        <location evidence="1">Nucleus</location>
    </subcellularLocation>
</comment>
<keyword evidence="3" id="KW-0863">Zinc-finger</keyword>
<dbReference type="EMBL" id="JAUHHV010000003">
    <property type="protein sequence ID" value="KAK1429961.1"/>
    <property type="molecule type" value="Genomic_DNA"/>
</dbReference>
<organism evidence="10 11">
    <name type="scientific">Tagetes erecta</name>
    <name type="common">African marigold</name>
    <dbReference type="NCBI Taxonomy" id="13708"/>
    <lineage>
        <taxon>Eukaryota</taxon>
        <taxon>Viridiplantae</taxon>
        <taxon>Streptophyta</taxon>
        <taxon>Embryophyta</taxon>
        <taxon>Tracheophyta</taxon>
        <taxon>Spermatophyta</taxon>
        <taxon>Magnoliopsida</taxon>
        <taxon>eudicotyledons</taxon>
        <taxon>Gunneridae</taxon>
        <taxon>Pentapetalae</taxon>
        <taxon>asterids</taxon>
        <taxon>campanulids</taxon>
        <taxon>Asterales</taxon>
        <taxon>Asteraceae</taxon>
        <taxon>Asteroideae</taxon>
        <taxon>Heliantheae alliance</taxon>
        <taxon>Tageteae</taxon>
        <taxon>Tagetes</taxon>
    </lineage>
</organism>
<feature type="domain" description="HAT C-terminal dimerisation" evidence="9">
    <location>
        <begin position="142"/>
        <end position="226"/>
    </location>
</feature>
<dbReference type="PANTHER" id="PTHR23272:SF190">
    <property type="entry name" value="ZINC FINGER, BED-TYPE-RELATED"/>
    <property type="match status" value="1"/>
</dbReference>
<dbReference type="GO" id="GO:0008270">
    <property type="term" value="F:zinc ion binding"/>
    <property type="evidence" value="ECO:0007669"/>
    <property type="project" value="UniProtKB-KW"/>
</dbReference>
<keyword evidence="11" id="KW-1185">Reference proteome</keyword>
<gene>
    <name evidence="10" type="ORF">QVD17_12342</name>
</gene>
<accession>A0AAD8P2V3</accession>
<keyword evidence="2" id="KW-0479">Metal-binding</keyword>
<evidence type="ECO:0000259" key="9">
    <source>
        <dbReference type="Pfam" id="PF05699"/>
    </source>
</evidence>
<name>A0AAD8P2V3_TARER</name>
<evidence type="ECO:0000256" key="5">
    <source>
        <dbReference type="ARBA" id="ARBA00023125"/>
    </source>
</evidence>
<dbReference type="Proteomes" id="UP001229421">
    <property type="component" value="Unassembled WGS sequence"/>
</dbReference>
<dbReference type="SUPFAM" id="SSF53098">
    <property type="entry name" value="Ribonuclease H-like"/>
    <property type="match status" value="1"/>
</dbReference>
<proteinExistence type="predicted"/>
<evidence type="ECO:0000259" key="8">
    <source>
        <dbReference type="Pfam" id="PF02892"/>
    </source>
</evidence>
<evidence type="ECO:0000256" key="1">
    <source>
        <dbReference type="ARBA" id="ARBA00004123"/>
    </source>
</evidence>
<keyword evidence="5" id="KW-0238">DNA-binding</keyword>
<evidence type="ECO:0000256" key="2">
    <source>
        <dbReference type="ARBA" id="ARBA00022723"/>
    </source>
</evidence>
<dbReference type="PANTHER" id="PTHR23272">
    <property type="entry name" value="BED FINGER-RELATED"/>
    <property type="match status" value="1"/>
</dbReference>
<feature type="compositionally biased region" description="Low complexity" evidence="7">
    <location>
        <begin position="103"/>
        <end position="118"/>
    </location>
</feature>
<feature type="compositionally biased region" description="Polar residues" evidence="7">
    <location>
        <begin position="1"/>
        <end position="11"/>
    </location>
</feature>
<feature type="region of interest" description="Disordered" evidence="7">
    <location>
        <begin position="1"/>
        <end position="58"/>
    </location>
</feature>
<dbReference type="InterPro" id="IPR012337">
    <property type="entry name" value="RNaseH-like_sf"/>
</dbReference>
<evidence type="ECO:0008006" key="12">
    <source>
        <dbReference type="Google" id="ProtNLM"/>
    </source>
</evidence>
<evidence type="ECO:0000256" key="4">
    <source>
        <dbReference type="ARBA" id="ARBA00022833"/>
    </source>
</evidence>
<keyword evidence="6" id="KW-0539">Nucleus</keyword>
<dbReference type="Pfam" id="PF02892">
    <property type="entry name" value="zf-BED"/>
    <property type="match status" value="1"/>
</dbReference>
<protein>
    <recommendedName>
        <fullName evidence="12">HAT C-terminal dimerisation domain-containing protein</fullName>
    </recommendedName>
</protein>
<evidence type="ECO:0000313" key="10">
    <source>
        <dbReference type="EMBL" id="KAK1429961.1"/>
    </source>
</evidence>
<comment type="caution">
    <text evidence="10">The sequence shown here is derived from an EMBL/GenBank/DDBJ whole genome shotgun (WGS) entry which is preliminary data.</text>
</comment>
<dbReference type="InterPro" id="IPR003656">
    <property type="entry name" value="Znf_BED"/>
</dbReference>
<evidence type="ECO:0000256" key="7">
    <source>
        <dbReference type="SAM" id="MobiDB-lite"/>
    </source>
</evidence>
<keyword evidence="4" id="KW-0862">Zinc</keyword>
<sequence>MQTADTLTSPRMSYLNESIGGVDTPDVTPIMLSDEETVDGVDTTEQTLNDDEDDKKRKSKSEAWKHFIEVEVVEHGQKIKKHECIHCNKRYAPQPGAFHEARASNNSSTNTTSLASNSRARAEDDFIAYLRSRPGEKPNKTELEVYLKEPNYIVLKNMEFDVLKWWSQSCSKLPILSKMVRNILCIPVTTVALESAFSAGGRILNDYRSALTKDMVELLVCGGDWIKSGSKTTIQTLELSAMEEENLEIQIDTISETIN</sequence>
<dbReference type="AlphaFoldDB" id="A0AAD8P2V3"/>